<sequence length="72" mass="8080">MHQIPDKCYSNVNSFSCGAEEGKNGQIDSKLRVLRPRNLTTITSPLPSLAKHPVLTTFIHIFLRTDEDISIN</sequence>
<evidence type="ECO:0000313" key="1">
    <source>
        <dbReference type="EMBL" id="CRK87150.1"/>
    </source>
</evidence>
<dbReference type="Proteomes" id="UP000183832">
    <property type="component" value="Unassembled WGS sequence"/>
</dbReference>
<name>A0A1J1HL15_9DIPT</name>
<keyword evidence="2" id="KW-1185">Reference proteome</keyword>
<dbReference type="EMBL" id="CVRI01000004">
    <property type="protein sequence ID" value="CRK87150.1"/>
    <property type="molecule type" value="Genomic_DNA"/>
</dbReference>
<dbReference type="AlphaFoldDB" id="A0A1J1HL15"/>
<reference evidence="1 2" key="1">
    <citation type="submission" date="2015-04" db="EMBL/GenBank/DDBJ databases">
        <authorList>
            <person name="Syromyatnikov M.Y."/>
            <person name="Popov V.N."/>
        </authorList>
    </citation>
    <scope>NUCLEOTIDE SEQUENCE [LARGE SCALE GENOMIC DNA]</scope>
</reference>
<proteinExistence type="predicted"/>
<gene>
    <name evidence="1" type="ORF">CLUMA_CG000959</name>
</gene>
<organism evidence="1 2">
    <name type="scientific">Clunio marinus</name>
    <dbReference type="NCBI Taxonomy" id="568069"/>
    <lineage>
        <taxon>Eukaryota</taxon>
        <taxon>Metazoa</taxon>
        <taxon>Ecdysozoa</taxon>
        <taxon>Arthropoda</taxon>
        <taxon>Hexapoda</taxon>
        <taxon>Insecta</taxon>
        <taxon>Pterygota</taxon>
        <taxon>Neoptera</taxon>
        <taxon>Endopterygota</taxon>
        <taxon>Diptera</taxon>
        <taxon>Nematocera</taxon>
        <taxon>Chironomoidea</taxon>
        <taxon>Chironomidae</taxon>
        <taxon>Clunio</taxon>
    </lineage>
</organism>
<evidence type="ECO:0000313" key="2">
    <source>
        <dbReference type="Proteomes" id="UP000183832"/>
    </source>
</evidence>
<protein>
    <submittedName>
        <fullName evidence="1">CLUMA_CG000959, isoform A</fullName>
    </submittedName>
</protein>
<accession>A0A1J1HL15</accession>